<feature type="domain" description="Isochorismatase-like" evidence="3">
    <location>
        <begin position="9"/>
        <end position="182"/>
    </location>
</feature>
<dbReference type="KEGG" id="psco:LY89DRAFT_713507"/>
<dbReference type="OrthoDB" id="245563at2759"/>
<dbReference type="AlphaFoldDB" id="A0A194XSD3"/>
<dbReference type="Pfam" id="PF00857">
    <property type="entry name" value="Isochorismatase"/>
    <property type="match status" value="1"/>
</dbReference>
<dbReference type="EMBL" id="KQ947405">
    <property type="protein sequence ID" value="KUJ22949.1"/>
    <property type="molecule type" value="Genomic_DNA"/>
</dbReference>
<dbReference type="Proteomes" id="UP000070700">
    <property type="component" value="Unassembled WGS sequence"/>
</dbReference>
<comment type="similarity">
    <text evidence="1">Belongs to the isochorismatase family.</text>
</comment>
<sequence length="216" mass="23245">MAIPTPQKTVLLLIDIQAGFAQNPYWGTTRSNPSFEPNASLLLTTYRKTLLPSPNHKIIHVHHSSIHPTSPLHPSSPGMQPAAYALPLPSEEPIYYKSVNSAFIGTPLSALLETHFGATGGRLYVAGLTTDHCVSTSIRMAANLYAADGRDEQGKVIEGRKGEVVLIEDATAAWAKGDWDAETVHKVHVASLNGEFARVAKTGDVIGEWEALKGVT</sequence>
<dbReference type="InterPro" id="IPR036380">
    <property type="entry name" value="Isochorismatase-like_sf"/>
</dbReference>
<proteinExistence type="inferred from homology"/>
<evidence type="ECO:0000256" key="1">
    <source>
        <dbReference type="ARBA" id="ARBA00006336"/>
    </source>
</evidence>
<dbReference type="InterPro" id="IPR000868">
    <property type="entry name" value="Isochorismatase-like_dom"/>
</dbReference>
<accession>A0A194XSD3</accession>
<keyword evidence="5" id="KW-1185">Reference proteome</keyword>
<dbReference type="GeneID" id="28827785"/>
<dbReference type="GO" id="GO:0016787">
    <property type="term" value="F:hydrolase activity"/>
    <property type="evidence" value="ECO:0007669"/>
    <property type="project" value="UniProtKB-KW"/>
</dbReference>
<name>A0A194XSD3_MOLSC</name>
<dbReference type="InterPro" id="IPR050272">
    <property type="entry name" value="Isochorismatase-like_hydrls"/>
</dbReference>
<reference evidence="4 5" key="1">
    <citation type="submission" date="2015-10" db="EMBL/GenBank/DDBJ databases">
        <title>Full genome of DAOMC 229536 Phialocephala scopiformis, a fungal endophyte of spruce producing the potent anti-insectan compound rugulosin.</title>
        <authorList>
            <consortium name="DOE Joint Genome Institute"/>
            <person name="Walker A.K."/>
            <person name="Frasz S.L."/>
            <person name="Seifert K.A."/>
            <person name="Miller J.D."/>
            <person name="Mondo S.J."/>
            <person name="Labutti K."/>
            <person name="Lipzen A."/>
            <person name="Dockter R."/>
            <person name="Kennedy M."/>
            <person name="Grigoriev I.V."/>
            <person name="Spatafora J.W."/>
        </authorList>
    </citation>
    <scope>NUCLEOTIDE SEQUENCE [LARGE SCALE GENOMIC DNA]</scope>
    <source>
        <strain evidence="4 5">CBS 120377</strain>
    </source>
</reference>
<evidence type="ECO:0000256" key="2">
    <source>
        <dbReference type="ARBA" id="ARBA00022801"/>
    </source>
</evidence>
<organism evidence="4 5">
    <name type="scientific">Mollisia scopiformis</name>
    <name type="common">Conifer needle endophyte fungus</name>
    <name type="synonym">Phialocephala scopiformis</name>
    <dbReference type="NCBI Taxonomy" id="149040"/>
    <lineage>
        <taxon>Eukaryota</taxon>
        <taxon>Fungi</taxon>
        <taxon>Dikarya</taxon>
        <taxon>Ascomycota</taxon>
        <taxon>Pezizomycotina</taxon>
        <taxon>Leotiomycetes</taxon>
        <taxon>Helotiales</taxon>
        <taxon>Mollisiaceae</taxon>
        <taxon>Mollisia</taxon>
    </lineage>
</organism>
<dbReference type="InParanoid" id="A0A194XSD3"/>
<keyword evidence="2 4" id="KW-0378">Hydrolase</keyword>
<protein>
    <submittedName>
        <fullName evidence="4">Isochorismatase hydrolase</fullName>
    </submittedName>
</protein>
<evidence type="ECO:0000259" key="3">
    <source>
        <dbReference type="Pfam" id="PF00857"/>
    </source>
</evidence>
<dbReference type="SUPFAM" id="SSF52499">
    <property type="entry name" value="Isochorismatase-like hydrolases"/>
    <property type="match status" value="1"/>
</dbReference>
<dbReference type="RefSeq" id="XP_018077304.1">
    <property type="nucleotide sequence ID" value="XM_018218059.1"/>
</dbReference>
<dbReference type="PANTHER" id="PTHR43540">
    <property type="entry name" value="PEROXYUREIDOACRYLATE/UREIDOACRYLATE AMIDOHYDROLASE-RELATED"/>
    <property type="match status" value="1"/>
</dbReference>
<evidence type="ECO:0000313" key="5">
    <source>
        <dbReference type="Proteomes" id="UP000070700"/>
    </source>
</evidence>
<evidence type="ECO:0000313" key="4">
    <source>
        <dbReference type="EMBL" id="KUJ22949.1"/>
    </source>
</evidence>
<dbReference type="PANTHER" id="PTHR43540:SF1">
    <property type="entry name" value="ISOCHORISMATASE HYDROLASE"/>
    <property type="match status" value="1"/>
</dbReference>
<gene>
    <name evidence="4" type="ORF">LY89DRAFT_713507</name>
</gene>
<dbReference type="Gene3D" id="3.40.50.850">
    <property type="entry name" value="Isochorismatase-like"/>
    <property type="match status" value="1"/>
</dbReference>